<dbReference type="GO" id="GO:0003677">
    <property type="term" value="F:DNA binding"/>
    <property type="evidence" value="ECO:0007669"/>
    <property type="project" value="UniProtKB-KW"/>
</dbReference>
<comment type="caution">
    <text evidence="5">The sequence shown here is derived from an EMBL/GenBank/DDBJ whole genome shotgun (WGS) entry which is preliminary data.</text>
</comment>
<sequence>MDRELHRTLGLALRRIRQERGLSQEQLAHAIGYHRTFIGAVERGERNLTLSTLTELADRLGVGWRELLCGPGAGASGSAH</sequence>
<dbReference type="InterPro" id="IPR001387">
    <property type="entry name" value="Cro/C1-type_HTH"/>
</dbReference>
<dbReference type="PANTHER" id="PTHR46797:SF23">
    <property type="entry name" value="HTH-TYPE TRANSCRIPTIONAL REGULATOR SUTR"/>
    <property type="match status" value="1"/>
</dbReference>
<gene>
    <name evidence="5" type="ORF">HGA03_15665</name>
</gene>
<dbReference type="GO" id="GO:0005829">
    <property type="term" value="C:cytosol"/>
    <property type="evidence" value="ECO:0007669"/>
    <property type="project" value="TreeGrafter"/>
</dbReference>
<dbReference type="InterPro" id="IPR050807">
    <property type="entry name" value="TransReg_Diox_bact_type"/>
</dbReference>
<accession>A0A7X6KXT3</accession>
<dbReference type="AlphaFoldDB" id="A0A7X6KXT3"/>
<evidence type="ECO:0000313" key="5">
    <source>
        <dbReference type="EMBL" id="NKY24107.1"/>
    </source>
</evidence>
<dbReference type="SMART" id="SM00530">
    <property type="entry name" value="HTH_XRE"/>
    <property type="match status" value="1"/>
</dbReference>
<dbReference type="EMBL" id="JAAXOX010000012">
    <property type="protein sequence ID" value="NKY24107.1"/>
    <property type="molecule type" value="Genomic_DNA"/>
</dbReference>
<feature type="domain" description="HTH cro/C1-type" evidence="4">
    <location>
        <begin position="13"/>
        <end position="67"/>
    </location>
</feature>
<keyword evidence="2" id="KW-0238">DNA-binding</keyword>
<evidence type="ECO:0000259" key="4">
    <source>
        <dbReference type="PROSITE" id="PS50943"/>
    </source>
</evidence>
<keyword evidence="3" id="KW-0804">Transcription</keyword>
<evidence type="ECO:0000313" key="6">
    <source>
        <dbReference type="Proteomes" id="UP000581206"/>
    </source>
</evidence>
<dbReference type="GO" id="GO:0003700">
    <property type="term" value="F:DNA-binding transcription factor activity"/>
    <property type="evidence" value="ECO:0007669"/>
    <property type="project" value="TreeGrafter"/>
</dbReference>
<evidence type="ECO:0000256" key="2">
    <source>
        <dbReference type="ARBA" id="ARBA00023125"/>
    </source>
</evidence>
<protein>
    <submittedName>
        <fullName evidence="5">Helix-turn-helix transcriptional regulator</fullName>
    </submittedName>
</protein>
<reference evidence="5 6" key="1">
    <citation type="submission" date="2020-04" db="EMBL/GenBank/DDBJ databases">
        <title>MicrobeNet Type strains.</title>
        <authorList>
            <person name="Nicholson A.C."/>
        </authorList>
    </citation>
    <scope>NUCLEOTIDE SEQUENCE [LARGE SCALE GENOMIC DNA]</scope>
    <source>
        <strain evidence="5 6">ATCC BAA-788</strain>
    </source>
</reference>
<evidence type="ECO:0000256" key="3">
    <source>
        <dbReference type="ARBA" id="ARBA00023163"/>
    </source>
</evidence>
<organism evidence="5 6">
    <name type="scientific">Cellulomonas denverensis</name>
    <dbReference type="NCBI Taxonomy" id="264297"/>
    <lineage>
        <taxon>Bacteria</taxon>
        <taxon>Bacillati</taxon>
        <taxon>Actinomycetota</taxon>
        <taxon>Actinomycetes</taxon>
        <taxon>Micrococcales</taxon>
        <taxon>Cellulomonadaceae</taxon>
        <taxon>Cellulomonas</taxon>
    </lineage>
</organism>
<dbReference type="Gene3D" id="1.10.260.40">
    <property type="entry name" value="lambda repressor-like DNA-binding domains"/>
    <property type="match status" value="1"/>
</dbReference>
<dbReference type="CDD" id="cd00093">
    <property type="entry name" value="HTH_XRE"/>
    <property type="match status" value="1"/>
</dbReference>
<proteinExistence type="predicted"/>
<dbReference type="RefSeq" id="WP_168631241.1">
    <property type="nucleotide sequence ID" value="NZ_BONL01000008.1"/>
</dbReference>
<dbReference type="PROSITE" id="PS50943">
    <property type="entry name" value="HTH_CROC1"/>
    <property type="match status" value="1"/>
</dbReference>
<keyword evidence="1" id="KW-0805">Transcription regulation</keyword>
<dbReference type="InterPro" id="IPR010982">
    <property type="entry name" value="Lambda_DNA-bd_dom_sf"/>
</dbReference>
<keyword evidence="6" id="KW-1185">Reference proteome</keyword>
<evidence type="ECO:0000256" key="1">
    <source>
        <dbReference type="ARBA" id="ARBA00023015"/>
    </source>
</evidence>
<name>A0A7X6KXT3_9CELL</name>
<dbReference type="PANTHER" id="PTHR46797">
    <property type="entry name" value="HTH-TYPE TRANSCRIPTIONAL REGULATOR"/>
    <property type="match status" value="1"/>
</dbReference>
<dbReference type="Proteomes" id="UP000581206">
    <property type="component" value="Unassembled WGS sequence"/>
</dbReference>
<dbReference type="SUPFAM" id="SSF47413">
    <property type="entry name" value="lambda repressor-like DNA-binding domains"/>
    <property type="match status" value="1"/>
</dbReference>
<dbReference type="Pfam" id="PF01381">
    <property type="entry name" value="HTH_3"/>
    <property type="match status" value="1"/>
</dbReference>